<dbReference type="KEGG" id="uam:UABAM_05268"/>
<protein>
    <submittedName>
        <fullName evidence="1">Uncharacterized protein</fullName>
    </submittedName>
</protein>
<dbReference type="Proteomes" id="UP000326354">
    <property type="component" value="Chromosome"/>
</dbReference>
<gene>
    <name evidence="1" type="ORF">UABAM_05268</name>
</gene>
<evidence type="ECO:0000313" key="1">
    <source>
        <dbReference type="EMBL" id="BBM86868.1"/>
    </source>
</evidence>
<dbReference type="AlphaFoldDB" id="A0A5S9IRM8"/>
<sequence>MSKSLQDLLIDLDRAIHKLSFKKLAEHYSCPWNYQQKEIQNIWQQIIHPCHEEELKKLVERDDINIKAKRVFTHALDECGKKR</sequence>
<proteinExistence type="predicted"/>
<organism evidence="1 2">
    <name type="scientific">Uabimicrobium amorphum</name>
    <dbReference type="NCBI Taxonomy" id="2596890"/>
    <lineage>
        <taxon>Bacteria</taxon>
        <taxon>Pseudomonadati</taxon>
        <taxon>Planctomycetota</taxon>
        <taxon>Candidatus Uabimicrobiia</taxon>
        <taxon>Candidatus Uabimicrobiales</taxon>
        <taxon>Candidatus Uabimicrobiaceae</taxon>
        <taxon>Candidatus Uabimicrobium</taxon>
    </lineage>
</organism>
<reference evidence="1 2" key="1">
    <citation type="submission" date="2019-08" db="EMBL/GenBank/DDBJ databases">
        <title>Complete genome sequence of Candidatus Uab amorphum.</title>
        <authorList>
            <person name="Shiratori T."/>
            <person name="Suzuki S."/>
            <person name="Kakizawa Y."/>
            <person name="Ishida K."/>
        </authorList>
    </citation>
    <scope>NUCLEOTIDE SEQUENCE [LARGE SCALE GENOMIC DNA]</scope>
    <source>
        <strain evidence="1 2">SRT547</strain>
    </source>
</reference>
<name>A0A5S9IRM8_UABAM</name>
<dbReference type="RefSeq" id="WP_151970905.1">
    <property type="nucleotide sequence ID" value="NZ_AP019860.1"/>
</dbReference>
<dbReference type="EMBL" id="AP019860">
    <property type="protein sequence ID" value="BBM86868.1"/>
    <property type="molecule type" value="Genomic_DNA"/>
</dbReference>
<accession>A0A5S9IRM8</accession>
<keyword evidence="2" id="KW-1185">Reference proteome</keyword>
<evidence type="ECO:0000313" key="2">
    <source>
        <dbReference type="Proteomes" id="UP000326354"/>
    </source>
</evidence>